<dbReference type="InterPro" id="IPR021851">
    <property type="entry name" value="DUF3455"/>
</dbReference>
<dbReference type="PANTHER" id="PTHR35567:SF1">
    <property type="entry name" value="CONSERVED FUNGAL PROTEIN (AFU_ORTHOLOGUE AFUA_1G14230)"/>
    <property type="match status" value="1"/>
</dbReference>
<accession>A0A5N6L5D8</accession>
<comment type="caution">
    <text evidence="2">The sequence shown here is derived from an EMBL/GenBank/DDBJ whole genome shotgun (WGS) entry which is preliminary data.</text>
</comment>
<feature type="chain" id="PRO_5024439632" description="Malate dehydrogenase" evidence="1">
    <location>
        <begin position="19"/>
        <end position="260"/>
    </location>
</feature>
<keyword evidence="3" id="KW-1185">Reference proteome</keyword>
<dbReference type="Proteomes" id="UP000327013">
    <property type="component" value="Unassembled WGS sequence"/>
</dbReference>
<dbReference type="AlphaFoldDB" id="A0A5N6L5D8"/>
<sequence>MHFAKILSFAVGAAAVPAFNLPIEIRDAVASADPDIASSLISAAGLAWSKGKQKGWPRPRSCSLSKATLPSFSGDALPAPAGTLAHVLIGRGTQNYTCDTANPSSAPVAAGALASLYDAGCVASRLSPFLPYLPMLALLAPNPKQSDDSDFLHMDLIGRHYFVDAKSPVFNLQTKNGNEGYAQVSKASSANAPANAMAGAHGACSWLYLSRNQDVAIASGEKTYSGVYRVNTAGGNAPATCQGQPAAFEVEYAAEYWLYQ</sequence>
<proteinExistence type="predicted"/>
<dbReference type="PANTHER" id="PTHR35567">
    <property type="entry name" value="MALATE DEHYDROGENASE (AFU_ORTHOLOGUE AFUA_2G13800)"/>
    <property type="match status" value="1"/>
</dbReference>
<keyword evidence="1" id="KW-0732">Signal</keyword>
<feature type="signal peptide" evidence="1">
    <location>
        <begin position="1"/>
        <end position="18"/>
    </location>
</feature>
<organism evidence="2 3">
    <name type="scientific">Carpinus fangiana</name>
    <dbReference type="NCBI Taxonomy" id="176857"/>
    <lineage>
        <taxon>Eukaryota</taxon>
        <taxon>Viridiplantae</taxon>
        <taxon>Streptophyta</taxon>
        <taxon>Embryophyta</taxon>
        <taxon>Tracheophyta</taxon>
        <taxon>Spermatophyta</taxon>
        <taxon>Magnoliopsida</taxon>
        <taxon>eudicotyledons</taxon>
        <taxon>Gunneridae</taxon>
        <taxon>Pentapetalae</taxon>
        <taxon>rosids</taxon>
        <taxon>fabids</taxon>
        <taxon>Fagales</taxon>
        <taxon>Betulaceae</taxon>
        <taxon>Carpinus</taxon>
    </lineage>
</organism>
<evidence type="ECO:0000313" key="3">
    <source>
        <dbReference type="Proteomes" id="UP000327013"/>
    </source>
</evidence>
<gene>
    <name evidence="2" type="ORF">FH972_026884</name>
</gene>
<dbReference type="Pfam" id="PF11937">
    <property type="entry name" value="DUF3455"/>
    <property type="match status" value="1"/>
</dbReference>
<reference evidence="2 3" key="1">
    <citation type="submission" date="2019-06" db="EMBL/GenBank/DDBJ databases">
        <title>A chromosomal-level reference genome of Carpinus fangiana (Coryloideae, Betulaceae).</title>
        <authorList>
            <person name="Yang X."/>
            <person name="Wang Z."/>
            <person name="Zhang L."/>
            <person name="Hao G."/>
            <person name="Liu J."/>
            <person name="Yang Y."/>
        </authorList>
    </citation>
    <scope>NUCLEOTIDE SEQUENCE [LARGE SCALE GENOMIC DNA]</scope>
    <source>
        <strain evidence="2">Cfa_2016G</strain>
        <tissue evidence="2">Leaf</tissue>
    </source>
</reference>
<evidence type="ECO:0008006" key="4">
    <source>
        <dbReference type="Google" id="ProtNLM"/>
    </source>
</evidence>
<protein>
    <recommendedName>
        <fullName evidence="4">Malate dehydrogenase</fullName>
    </recommendedName>
</protein>
<evidence type="ECO:0000313" key="2">
    <source>
        <dbReference type="EMBL" id="KAB8976006.1"/>
    </source>
</evidence>
<dbReference type="EMBL" id="VIBQ01000136">
    <property type="protein sequence ID" value="KAB8976006.1"/>
    <property type="molecule type" value="Genomic_DNA"/>
</dbReference>
<name>A0A5N6L5D8_9ROSI</name>
<evidence type="ECO:0000256" key="1">
    <source>
        <dbReference type="SAM" id="SignalP"/>
    </source>
</evidence>
<dbReference type="OrthoDB" id="1859733at2759"/>